<protein>
    <submittedName>
        <fullName evidence="1">Uncharacterized protein</fullName>
    </submittedName>
</protein>
<dbReference type="AlphaFoldDB" id="A0A0F9R9V1"/>
<proteinExistence type="predicted"/>
<comment type="caution">
    <text evidence="1">The sequence shown here is derived from an EMBL/GenBank/DDBJ whole genome shotgun (WGS) entry which is preliminary data.</text>
</comment>
<sequence length="100" mass="11392">MSFGSYNPGVFNNIMHKAAAKFLFVNYQYVYGDWAEQDDLFSYESAQFDTMTAIMDSLQTQHPKAFDTIMTAGGDKYIDEFHADRVNGLVDATQNDPRFP</sequence>
<accession>A0A0F9R9V1</accession>
<name>A0A0F9R9V1_9ZZZZ</name>
<organism evidence="1">
    <name type="scientific">marine sediment metagenome</name>
    <dbReference type="NCBI Taxonomy" id="412755"/>
    <lineage>
        <taxon>unclassified sequences</taxon>
        <taxon>metagenomes</taxon>
        <taxon>ecological metagenomes</taxon>
    </lineage>
</organism>
<gene>
    <name evidence="1" type="ORF">LCGC14_0919860</name>
</gene>
<dbReference type="EMBL" id="LAZR01003102">
    <property type="protein sequence ID" value="KKN21981.1"/>
    <property type="molecule type" value="Genomic_DNA"/>
</dbReference>
<reference evidence="1" key="1">
    <citation type="journal article" date="2015" name="Nature">
        <title>Complex archaea that bridge the gap between prokaryotes and eukaryotes.</title>
        <authorList>
            <person name="Spang A."/>
            <person name="Saw J.H."/>
            <person name="Jorgensen S.L."/>
            <person name="Zaremba-Niedzwiedzka K."/>
            <person name="Martijn J."/>
            <person name="Lind A.E."/>
            <person name="van Eijk R."/>
            <person name="Schleper C."/>
            <person name="Guy L."/>
            <person name="Ettema T.J."/>
        </authorList>
    </citation>
    <scope>NUCLEOTIDE SEQUENCE</scope>
</reference>
<evidence type="ECO:0000313" key="1">
    <source>
        <dbReference type="EMBL" id="KKN21981.1"/>
    </source>
</evidence>